<evidence type="ECO:0000313" key="2">
    <source>
        <dbReference type="Proteomes" id="UP000238442"/>
    </source>
</evidence>
<accession>A0A2S0HT83</accession>
<evidence type="ECO:0000313" key="1">
    <source>
        <dbReference type="EMBL" id="AVI49866.1"/>
    </source>
</evidence>
<dbReference type="RefSeq" id="WP_105214214.1">
    <property type="nucleotide sequence ID" value="NZ_CP027062.1"/>
</dbReference>
<dbReference type="OrthoDB" id="1202205at2"/>
<sequence>MYSLNVTNNYIWQITADDGAVQISERGGHYTFEKLGNLFLDIPGMGQMVFIDLGEGKIPGYPIVKETWGVLVRGANAEAYYRYEGGGNLSLTFDAFGTATLATTNGTLISISLDELIVEESGIPVN</sequence>
<protein>
    <submittedName>
        <fullName evidence="1">Uncharacterized protein</fullName>
    </submittedName>
</protein>
<gene>
    <name evidence="1" type="ORF">C5O00_01250</name>
</gene>
<dbReference type="EMBL" id="CP027062">
    <property type="protein sequence ID" value="AVI49866.1"/>
    <property type="molecule type" value="Genomic_DNA"/>
</dbReference>
<organism evidence="1 2">
    <name type="scientific">Pukyongia salina</name>
    <dbReference type="NCBI Taxonomy" id="2094025"/>
    <lineage>
        <taxon>Bacteria</taxon>
        <taxon>Pseudomonadati</taxon>
        <taxon>Bacteroidota</taxon>
        <taxon>Flavobacteriia</taxon>
        <taxon>Flavobacteriales</taxon>
        <taxon>Flavobacteriaceae</taxon>
        <taxon>Pukyongia</taxon>
    </lineage>
</organism>
<dbReference type="AlphaFoldDB" id="A0A2S0HT83"/>
<reference evidence="1 2" key="1">
    <citation type="submission" date="2018-02" db="EMBL/GenBank/DDBJ databases">
        <title>Genomic analysis of the strain RR4-38 isolated from a seawater recirculating aquaculture system.</title>
        <authorList>
            <person name="Kim Y.-S."/>
            <person name="Jang Y.H."/>
            <person name="Kim K.-H."/>
        </authorList>
    </citation>
    <scope>NUCLEOTIDE SEQUENCE [LARGE SCALE GENOMIC DNA]</scope>
    <source>
        <strain evidence="1 2">RR4-38</strain>
    </source>
</reference>
<dbReference type="Proteomes" id="UP000238442">
    <property type="component" value="Chromosome"/>
</dbReference>
<proteinExistence type="predicted"/>
<keyword evidence="2" id="KW-1185">Reference proteome</keyword>
<name>A0A2S0HT83_9FLAO</name>
<dbReference type="KEGG" id="aue:C5O00_01250"/>